<dbReference type="AlphaFoldDB" id="A0A1R3I9K7"/>
<dbReference type="OrthoDB" id="1305040at2759"/>
<protein>
    <submittedName>
        <fullName evidence="3">Zinc finger, CCHC-type</fullName>
    </submittedName>
</protein>
<sequence length="788" mass="87321">MEISLVSEGAAVKEATKFLLIGKIHSDKPINRKGAMGVLRSIWGLKEGPVITELGMQIYGLAFKSEDLMLQAMIDSPWSVMGFCLILKRWEVEKSISEISFDKVQYWVQIHDLPLEMQTLANLKKIGDSIGRVIMLEKPDWSQGTGRCYMRTRLELDVNKSLIPGFWVPRQDKGKLWVRLKYEKLGDFCFNCGKIGHMGKNCDVVLSDNNRENAFGPWMKAAPVRTVLEERLITVDESGTFELPWDGPVNENARILIRKRLESCNGGVAELDEDELRDLGLLAKDATEAAREESLSKHSVEHVEGSEYSCKARDKLVGHGCGARESGRVDEEGDSLGVRNVGESASGKVVSADLGKRIEDCHVDFLVPSSGKGDVLGASSLGTLAESADLAQIGSSISGFPAERCAPDLTILEPSPCDPFIFKSNHVDLTFSKPKPSTQPKFSPTILAQTKSKKPTLTSKIYAPLVSNKPNCQVHKSSSLKNPLSDISNTIKTPKSPIHYAAPINPLSDFNPKSSSLKNPLSDINPPLKPVIHTSSGENTFGGHGGDAKLGYNVSNLAIEDDSVVYQQALISTSNDPVASVMNASGNPALHQVEIGLSSFFRNLNLKRRFEDVLMQNELSSKRIWIESDSGFSVKYITNESSMSLDMEDMQNSDDQRDDKANRVMVRRRLRNKTRINDDGRLKEVQLLRKIMMVWPGSSSDTLPQKVEEIMDKEVGAWKLEAIRNKVEPSVIRSIERIPICQNPEQDRAVWPYNKDGTYSVKSGYYAIKNQVPRNSSISSSSHQSLLK</sequence>
<dbReference type="Proteomes" id="UP000187203">
    <property type="component" value="Unassembled WGS sequence"/>
</dbReference>
<keyword evidence="1" id="KW-0863">Zinc-finger</keyword>
<reference evidence="4" key="1">
    <citation type="submission" date="2013-09" db="EMBL/GenBank/DDBJ databases">
        <title>Corchorus olitorius genome sequencing.</title>
        <authorList>
            <person name="Alam M."/>
            <person name="Haque M.S."/>
            <person name="Islam M.S."/>
            <person name="Emdad E.M."/>
            <person name="Islam M.M."/>
            <person name="Ahmed B."/>
            <person name="Halim A."/>
            <person name="Hossen Q.M.M."/>
            <person name="Hossain M.Z."/>
            <person name="Ahmed R."/>
            <person name="Khan M.M."/>
            <person name="Islam R."/>
            <person name="Rashid M.M."/>
            <person name="Khan S.A."/>
            <person name="Rahman M.S."/>
            <person name="Alam M."/>
            <person name="Yahiya A.S."/>
            <person name="Khan M.S."/>
            <person name="Azam M.S."/>
            <person name="Haque T."/>
            <person name="Lashkar M.Z.H."/>
            <person name="Akhand A.I."/>
            <person name="Morshed G."/>
            <person name="Roy S."/>
            <person name="Uddin K.S."/>
            <person name="Rabeya T."/>
            <person name="Hossain A.S."/>
            <person name="Chowdhury A."/>
            <person name="Snigdha A.R."/>
            <person name="Mortoza M.S."/>
            <person name="Matin S.A."/>
            <person name="Hoque S.M.E."/>
            <person name="Islam M.K."/>
            <person name="Roy D.K."/>
            <person name="Haider R."/>
            <person name="Moosa M.M."/>
            <person name="Elias S.M."/>
            <person name="Hasan A.M."/>
            <person name="Jahan S."/>
            <person name="Shafiuddin M."/>
            <person name="Mahmood N."/>
            <person name="Shommy N.S."/>
        </authorList>
    </citation>
    <scope>NUCLEOTIDE SEQUENCE [LARGE SCALE GENOMIC DNA]</scope>
    <source>
        <strain evidence="4">cv. O-4</strain>
    </source>
</reference>
<dbReference type="Pfam" id="PF14392">
    <property type="entry name" value="zf-CCHC_4"/>
    <property type="match status" value="1"/>
</dbReference>
<dbReference type="InterPro" id="IPR025836">
    <property type="entry name" value="Zn_knuckle_CX2CX4HX4C"/>
</dbReference>
<feature type="domain" description="CCHC-type" evidence="2">
    <location>
        <begin position="189"/>
        <end position="202"/>
    </location>
</feature>
<dbReference type="EMBL" id="AWUE01018602">
    <property type="protein sequence ID" value="OMO79250.1"/>
    <property type="molecule type" value="Genomic_DNA"/>
</dbReference>
<comment type="caution">
    <text evidence="3">The sequence shown here is derived from an EMBL/GenBank/DDBJ whole genome shotgun (WGS) entry which is preliminary data.</text>
</comment>
<dbReference type="PROSITE" id="PS50158">
    <property type="entry name" value="ZF_CCHC"/>
    <property type="match status" value="1"/>
</dbReference>
<dbReference type="GO" id="GO:0003676">
    <property type="term" value="F:nucleic acid binding"/>
    <property type="evidence" value="ECO:0007669"/>
    <property type="project" value="InterPro"/>
</dbReference>
<dbReference type="SMART" id="SM00343">
    <property type="entry name" value="ZnF_C2HC"/>
    <property type="match status" value="1"/>
</dbReference>
<keyword evidence="4" id="KW-1185">Reference proteome</keyword>
<dbReference type="GO" id="GO:0008270">
    <property type="term" value="F:zinc ion binding"/>
    <property type="evidence" value="ECO:0007669"/>
    <property type="project" value="UniProtKB-KW"/>
</dbReference>
<dbReference type="PANTHER" id="PTHR31286">
    <property type="entry name" value="GLYCINE-RICH CELL WALL STRUCTURAL PROTEIN 1.8-LIKE"/>
    <property type="match status" value="1"/>
</dbReference>
<evidence type="ECO:0000256" key="1">
    <source>
        <dbReference type="PROSITE-ProRule" id="PRU00047"/>
    </source>
</evidence>
<evidence type="ECO:0000259" key="2">
    <source>
        <dbReference type="PROSITE" id="PS50158"/>
    </source>
</evidence>
<dbReference type="InterPro" id="IPR025558">
    <property type="entry name" value="DUF4283"/>
</dbReference>
<organism evidence="3 4">
    <name type="scientific">Corchorus olitorius</name>
    <dbReference type="NCBI Taxonomy" id="93759"/>
    <lineage>
        <taxon>Eukaryota</taxon>
        <taxon>Viridiplantae</taxon>
        <taxon>Streptophyta</taxon>
        <taxon>Embryophyta</taxon>
        <taxon>Tracheophyta</taxon>
        <taxon>Spermatophyta</taxon>
        <taxon>Magnoliopsida</taxon>
        <taxon>eudicotyledons</taxon>
        <taxon>Gunneridae</taxon>
        <taxon>Pentapetalae</taxon>
        <taxon>rosids</taxon>
        <taxon>malvids</taxon>
        <taxon>Malvales</taxon>
        <taxon>Malvaceae</taxon>
        <taxon>Grewioideae</taxon>
        <taxon>Apeibeae</taxon>
        <taxon>Corchorus</taxon>
    </lineage>
</organism>
<accession>A0A1R3I9K7</accession>
<dbReference type="InterPro" id="IPR001878">
    <property type="entry name" value="Znf_CCHC"/>
</dbReference>
<dbReference type="PANTHER" id="PTHR31286:SF178">
    <property type="entry name" value="DUF4283 DOMAIN-CONTAINING PROTEIN"/>
    <property type="match status" value="1"/>
</dbReference>
<proteinExistence type="predicted"/>
<dbReference type="Pfam" id="PF14111">
    <property type="entry name" value="DUF4283"/>
    <property type="match status" value="1"/>
</dbReference>
<name>A0A1R3I9K7_9ROSI</name>
<keyword evidence="1" id="KW-0479">Metal-binding</keyword>
<gene>
    <name evidence="3" type="ORF">COLO4_24494</name>
</gene>
<evidence type="ECO:0000313" key="3">
    <source>
        <dbReference type="EMBL" id="OMO79250.1"/>
    </source>
</evidence>
<dbReference type="InterPro" id="IPR040256">
    <property type="entry name" value="At4g02000-like"/>
</dbReference>
<evidence type="ECO:0000313" key="4">
    <source>
        <dbReference type="Proteomes" id="UP000187203"/>
    </source>
</evidence>
<keyword evidence="1" id="KW-0862">Zinc</keyword>